<accession>A0ABN7SXT9</accession>
<name>A0ABN7SXT9_OIKDI</name>
<dbReference type="EMBL" id="OU015566">
    <property type="protein sequence ID" value="CAG5106576.1"/>
    <property type="molecule type" value="Genomic_DNA"/>
</dbReference>
<evidence type="ECO:0000313" key="2">
    <source>
        <dbReference type="EMBL" id="CAG5106576.1"/>
    </source>
</evidence>
<keyword evidence="3" id="KW-1185">Reference proteome</keyword>
<reference evidence="2 3" key="1">
    <citation type="submission" date="2021-04" db="EMBL/GenBank/DDBJ databases">
        <authorList>
            <person name="Bliznina A."/>
        </authorList>
    </citation>
    <scope>NUCLEOTIDE SEQUENCE [LARGE SCALE GENOMIC DNA]</scope>
</reference>
<feature type="region of interest" description="Disordered" evidence="1">
    <location>
        <begin position="327"/>
        <end position="356"/>
    </location>
</feature>
<evidence type="ECO:0000313" key="3">
    <source>
        <dbReference type="Proteomes" id="UP001158576"/>
    </source>
</evidence>
<protein>
    <submittedName>
        <fullName evidence="2">Oidioi.mRNA.OKI2018_I69.chr1.g2904.t1.cds</fullName>
    </submittedName>
</protein>
<gene>
    <name evidence="2" type="ORF">OKIOD_LOCUS11669</name>
</gene>
<feature type="compositionally biased region" description="Acidic residues" evidence="1">
    <location>
        <begin position="329"/>
        <end position="350"/>
    </location>
</feature>
<evidence type="ECO:0000256" key="1">
    <source>
        <dbReference type="SAM" id="MobiDB-lite"/>
    </source>
</evidence>
<dbReference type="Proteomes" id="UP001158576">
    <property type="component" value="Chromosome 1"/>
</dbReference>
<sequence length="356" mass="40945">MDGEIPSAPRLCIFCRQPGPQYSIINHKKDKNRSEAHISKAWLCDACLENNNFDGIGNLTADGETDEHGRLMPKPLYLPNDKSHIKSCWTRLKLALDSLYQRIYEDSEDGLVDAIENLVVSQAELVNCAHICADEDSVQLLQRIDAQAQKYVLQCKQRLIVQSLSKVRKSGQNRLGLSLVNHAKLPWSDSTFLRQALGYWEKYMLVSRAASILLRPMEEICSVHWQTQSTCIFHRAIYAHIDIQERLRTISNAVQVSLGEVAPVDELDSWNVRGTMRRYRKFEEEMNKAANDRDPENCRYLDDVPIGTYGRKSNYLSNFLTEEWHFYSDEESTDADDEEESDYEEEEEGNENLGRS</sequence>
<organism evidence="2 3">
    <name type="scientific">Oikopleura dioica</name>
    <name type="common">Tunicate</name>
    <dbReference type="NCBI Taxonomy" id="34765"/>
    <lineage>
        <taxon>Eukaryota</taxon>
        <taxon>Metazoa</taxon>
        <taxon>Chordata</taxon>
        <taxon>Tunicata</taxon>
        <taxon>Appendicularia</taxon>
        <taxon>Copelata</taxon>
        <taxon>Oikopleuridae</taxon>
        <taxon>Oikopleura</taxon>
    </lineage>
</organism>
<proteinExistence type="predicted"/>